<evidence type="ECO:0000313" key="2">
    <source>
        <dbReference type="Proteomes" id="UP001153332"/>
    </source>
</evidence>
<protein>
    <submittedName>
        <fullName evidence="1">Uncharacterized protein</fullName>
    </submittedName>
</protein>
<evidence type="ECO:0000313" key="1">
    <source>
        <dbReference type="EMBL" id="KAJ8127394.1"/>
    </source>
</evidence>
<dbReference type="EMBL" id="JAPUUL010001442">
    <property type="protein sequence ID" value="KAJ8127394.1"/>
    <property type="molecule type" value="Genomic_DNA"/>
</dbReference>
<dbReference type="Proteomes" id="UP001153332">
    <property type="component" value="Unassembled WGS sequence"/>
</dbReference>
<organism evidence="1 2">
    <name type="scientific">Lasiodiplodia mahajangana</name>
    <dbReference type="NCBI Taxonomy" id="1108764"/>
    <lineage>
        <taxon>Eukaryota</taxon>
        <taxon>Fungi</taxon>
        <taxon>Dikarya</taxon>
        <taxon>Ascomycota</taxon>
        <taxon>Pezizomycotina</taxon>
        <taxon>Dothideomycetes</taxon>
        <taxon>Dothideomycetes incertae sedis</taxon>
        <taxon>Botryosphaeriales</taxon>
        <taxon>Botryosphaeriaceae</taxon>
        <taxon>Lasiodiplodia</taxon>
    </lineage>
</organism>
<gene>
    <name evidence="1" type="ORF">O1611_g6243</name>
</gene>
<sequence length="124" mass="13937">MATTENEESHPDVGPRGSSRKLQKTRILNACEKKDVEALRDIAITPGGFLSDYLRSLAWPILLGFDADVTSDGSTKTSDSWEHLPRHRDEEQVKLDVDRSFVYYPNGTGQSQTNSFATYSHVYD</sequence>
<reference evidence="1" key="1">
    <citation type="submission" date="2022-12" db="EMBL/GenBank/DDBJ databases">
        <title>Genome Sequence of Lasiodiplodia mahajangana.</title>
        <authorList>
            <person name="Buettner E."/>
        </authorList>
    </citation>
    <scope>NUCLEOTIDE SEQUENCE</scope>
    <source>
        <strain evidence="1">VT137</strain>
    </source>
</reference>
<comment type="caution">
    <text evidence="1">The sequence shown here is derived from an EMBL/GenBank/DDBJ whole genome shotgun (WGS) entry which is preliminary data.</text>
</comment>
<name>A0ACC2JJ41_9PEZI</name>
<accession>A0ACC2JJ41</accession>
<proteinExistence type="predicted"/>
<keyword evidence="2" id="KW-1185">Reference proteome</keyword>